<dbReference type="STRING" id="123822.B0188_04740"/>
<evidence type="ECO:0000313" key="3">
    <source>
        <dbReference type="Proteomes" id="UP000190023"/>
    </source>
</evidence>
<accession>A0A1T0B3B5</accession>
<feature type="transmembrane region" description="Helical" evidence="1">
    <location>
        <begin position="98"/>
        <end position="113"/>
    </location>
</feature>
<dbReference type="Proteomes" id="UP000190023">
    <property type="component" value="Unassembled WGS sequence"/>
</dbReference>
<organism evidence="2 3">
    <name type="scientific">[Haemophilus] felis</name>
    <dbReference type="NCBI Taxonomy" id="123822"/>
    <lineage>
        <taxon>Bacteria</taxon>
        <taxon>Pseudomonadati</taxon>
        <taxon>Pseudomonadota</taxon>
        <taxon>Gammaproteobacteria</taxon>
        <taxon>Pasteurellales</taxon>
        <taxon>Pasteurellaceae</taxon>
    </lineage>
</organism>
<evidence type="ECO:0000256" key="1">
    <source>
        <dbReference type="SAM" id="Phobius"/>
    </source>
</evidence>
<protein>
    <submittedName>
        <fullName evidence="2">Uncharacterized protein</fullName>
    </submittedName>
</protein>
<evidence type="ECO:0000313" key="2">
    <source>
        <dbReference type="EMBL" id="OOS04690.1"/>
    </source>
</evidence>
<keyword evidence="3" id="KW-1185">Reference proteome</keyword>
<dbReference type="EMBL" id="MUYB01000017">
    <property type="protein sequence ID" value="OOS04690.1"/>
    <property type="molecule type" value="Genomic_DNA"/>
</dbReference>
<gene>
    <name evidence="2" type="ORF">B0188_04740</name>
</gene>
<feature type="transmembrane region" description="Helical" evidence="1">
    <location>
        <begin position="9"/>
        <end position="29"/>
    </location>
</feature>
<keyword evidence="1" id="KW-1133">Transmembrane helix</keyword>
<keyword evidence="1" id="KW-0812">Transmembrane</keyword>
<name>A0A1T0B3B5_9PAST</name>
<keyword evidence="1" id="KW-0472">Membrane</keyword>
<sequence>MSCPRSLKIICWLHIGLYTLILLGTFFSSDIHNELAQKFSSENGFIWEMLLSIGLLAAILAACVLMLKGRRLGRTIYVIASLLSLLDLILSVEQYTETLPSIIIRLVIFYFLFRQPVTIYFDQPSTANSEKQH</sequence>
<feature type="transmembrane region" description="Helical" evidence="1">
    <location>
        <begin position="74"/>
        <end position="92"/>
    </location>
</feature>
<feature type="transmembrane region" description="Helical" evidence="1">
    <location>
        <begin position="49"/>
        <end position="67"/>
    </location>
</feature>
<reference evidence="2 3" key="1">
    <citation type="submission" date="2017-02" db="EMBL/GenBank/DDBJ databases">
        <title>Draft genome sequence of Haemophilus felis CCUG 31170 type strain.</title>
        <authorList>
            <person name="Engstrom-Jakobsson H."/>
            <person name="Salva-Serra F."/>
            <person name="Thorell K."/>
            <person name="Gonzales-Siles L."/>
            <person name="Karlsson R."/>
            <person name="Boulund F."/>
            <person name="Engstrand L."/>
            <person name="Kristiansson E."/>
            <person name="Moore E."/>
        </authorList>
    </citation>
    <scope>NUCLEOTIDE SEQUENCE [LARGE SCALE GENOMIC DNA]</scope>
    <source>
        <strain evidence="2 3">CCUG 31170</strain>
    </source>
</reference>
<dbReference type="AlphaFoldDB" id="A0A1T0B3B5"/>
<comment type="caution">
    <text evidence="2">The sequence shown here is derived from an EMBL/GenBank/DDBJ whole genome shotgun (WGS) entry which is preliminary data.</text>
</comment>
<proteinExistence type="predicted"/>